<dbReference type="InterPro" id="IPR024370">
    <property type="entry name" value="PBP_domain"/>
</dbReference>
<keyword evidence="4" id="KW-1185">Reference proteome</keyword>
<sequence>MLQQTDTFVITFNAEIMKRTAFFSLALLILLSACVSKKEKENTLSFSGAFALYPLIIKWAEVYKEENPEVRFNISAGGAGKGMADALAGTVDLGMFSREITQAEKDKGVWWVGLCKDAVFPTISAKHPYLEQLKQRGLTQNEFKAIFIDGTITNWNEILKNTESLQLQVYTRSDACGAAGTWAKYLGGKQEDLKGVGIHGDPGLAEAVGKDETGIGYNNTAFIYDINTGKKHPGIEVVHIDLNENGHIDPEEDFYEEFDNALKAIADRVYPSPPARELYFVAKGKPEKQATLDFIKWTLTSGQDYVKSAGYVPISDAKLKDYLKQVN</sequence>
<evidence type="ECO:0000313" key="3">
    <source>
        <dbReference type="EMBL" id="RCW38357.1"/>
    </source>
</evidence>
<name>A0A368VAU0_9BACT</name>
<dbReference type="Proteomes" id="UP000252733">
    <property type="component" value="Unassembled WGS sequence"/>
</dbReference>
<proteinExistence type="predicted"/>
<dbReference type="PANTHER" id="PTHR30570:SF1">
    <property type="entry name" value="PHOSPHATE-BINDING PROTEIN PSTS"/>
    <property type="match status" value="1"/>
</dbReference>
<dbReference type="EMBL" id="QPIZ01000004">
    <property type="protein sequence ID" value="RCW38357.1"/>
    <property type="molecule type" value="Genomic_DNA"/>
</dbReference>
<accession>A0A368VAU0</accession>
<dbReference type="AlphaFoldDB" id="A0A368VAU0"/>
<organism evidence="3 4">
    <name type="scientific">Marinilabilia salmonicolor</name>
    <dbReference type="NCBI Taxonomy" id="989"/>
    <lineage>
        <taxon>Bacteria</taxon>
        <taxon>Pseudomonadati</taxon>
        <taxon>Bacteroidota</taxon>
        <taxon>Bacteroidia</taxon>
        <taxon>Marinilabiliales</taxon>
        <taxon>Marinilabiliaceae</taxon>
        <taxon>Marinilabilia</taxon>
    </lineage>
</organism>
<dbReference type="SUPFAM" id="SSF53850">
    <property type="entry name" value="Periplasmic binding protein-like II"/>
    <property type="match status" value="1"/>
</dbReference>
<comment type="caution">
    <text evidence="3">The sequence shown here is derived from an EMBL/GenBank/DDBJ whole genome shotgun (WGS) entry which is preliminary data.</text>
</comment>
<dbReference type="InterPro" id="IPR050811">
    <property type="entry name" value="Phosphate_ABC_transporter"/>
</dbReference>
<evidence type="ECO:0000256" key="1">
    <source>
        <dbReference type="ARBA" id="ARBA00022729"/>
    </source>
</evidence>
<dbReference type="Gene3D" id="3.40.190.10">
    <property type="entry name" value="Periplasmic binding protein-like II"/>
    <property type="match status" value="2"/>
</dbReference>
<dbReference type="PANTHER" id="PTHR30570">
    <property type="entry name" value="PERIPLASMIC PHOSPHATE BINDING COMPONENT OF PHOSPHATE ABC TRANSPORTER"/>
    <property type="match status" value="1"/>
</dbReference>
<protein>
    <submittedName>
        <fullName evidence="3">Phosphate transport system substrate-binding protein</fullName>
    </submittedName>
</protein>
<reference evidence="3 4" key="1">
    <citation type="submission" date="2018-07" db="EMBL/GenBank/DDBJ databases">
        <title>Freshwater and sediment microbial communities from various areas in North America, analyzing microbe dynamics in response to fracking.</title>
        <authorList>
            <person name="Lamendella R."/>
        </authorList>
    </citation>
    <scope>NUCLEOTIDE SEQUENCE [LARGE SCALE GENOMIC DNA]</scope>
    <source>
        <strain evidence="3 4">160A</strain>
    </source>
</reference>
<evidence type="ECO:0000313" key="4">
    <source>
        <dbReference type="Proteomes" id="UP000252733"/>
    </source>
</evidence>
<keyword evidence="1" id="KW-0732">Signal</keyword>
<gene>
    <name evidence="3" type="ORF">DFO77_104115</name>
</gene>
<feature type="domain" description="PBP" evidence="2">
    <location>
        <begin position="43"/>
        <end position="299"/>
    </location>
</feature>
<evidence type="ECO:0000259" key="2">
    <source>
        <dbReference type="Pfam" id="PF12849"/>
    </source>
</evidence>
<dbReference type="Pfam" id="PF12849">
    <property type="entry name" value="PBP_like_2"/>
    <property type="match status" value="1"/>
</dbReference>